<evidence type="ECO:0000313" key="4">
    <source>
        <dbReference type="Proteomes" id="UP000307808"/>
    </source>
</evidence>
<feature type="transmembrane region" description="Helical" evidence="2">
    <location>
        <begin position="31"/>
        <end position="50"/>
    </location>
</feature>
<sequence length="115" mass="12462">MPRRRARDGEAIRITSAGANRSEEIDGRVRGYLISMSIRVACFAAAVLVGPGILRWVLIAGAVLLPYVAVVMANATDFRNDAHEMRPLITDPQLEGPSTAPGLGEKPAERHEDLE</sequence>
<evidence type="ECO:0000256" key="1">
    <source>
        <dbReference type="SAM" id="MobiDB-lite"/>
    </source>
</evidence>
<dbReference type="Pfam" id="PF11298">
    <property type="entry name" value="DUF3099"/>
    <property type="match status" value="1"/>
</dbReference>
<reference evidence="3 4" key="1">
    <citation type="submission" date="2019-04" db="EMBL/GenBank/DDBJ databases">
        <authorList>
            <person name="Dong K."/>
        </authorList>
    </citation>
    <scope>NUCLEOTIDE SEQUENCE [LARGE SCALE GENOMIC DNA]</scope>
    <source>
        <strain evidence="4">dk3543</strain>
    </source>
</reference>
<dbReference type="EMBL" id="SZPY01000002">
    <property type="protein sequence ID" value="TKI62316.1"/>
    <property type="molecule type" value="Genomic_DNA"/>
</dbReference>
<keyword evidence="4" id="KW-1185">Reference proteome</keyword>
<name>A0A4U2YM48_9ACTN</name>
<dbReference type="Proteomes" id="UP000307808">
    <property type="component" value="Unassembled WGS sequence"/>
</dbReference>
<dbReference type="RefSeq" id="WP_137065585.1">
    <property type="nucleotide sequence ID" value="NZ_CP040748.1"/>
</dbReference>
<organism evidence="3 4">
    <name type="scientific">Nocardioides jishulii</name>
    <dbReference type="NCBI Taxonomy" id="2575440"/>
    <lineage>
        <taxon>Bacteria</taxon>
        <taxon>Bacillati</taxon>
        <taxon>Actinomycetota</taxon>
        <taxon>Actinomycetes</taxon>
        <taxon>Propionibacteriales</taxon>
        <taxon>Nocardioidaceae</taxon>
        <taxon>Nocardioides</taxon>
    </lineage>
</organism>
<feature type="transmembrane region" description="Helical" evidence="2">
    <location>
        <begin position="56"/>
        <end position="76"/>
    </location>
</feature>
<keyword evidence="2" id="KW-0812">Transmembrane</keyword>
<accession>A0A4U2YM48</accession>
<dbReference type="AlphaFoldDB" id="A0A4U2YM48"/>
<feature type="compositionally biased region" description="Basic and acidic residues" evidence="1">
    <location>
        <begin position="106"/>
        <end position="115"/>
    </location>
</feature>
<feature type="region of interest" description="Disordered" evidence="1">
    <location>
        <begin position="86"/>
        <end position="115"/>
    </location>
</feature>
<dbReference type="OrthoDB" id="4229919at2"/>
<comment type="caution">
    <text evidence="3">The sequence shown here is derived from an EMBL/GenBank/DDBJ whole genome shotgun (WGS) entry which is preliminary data.</text>
</comment>
<gene>
    <name evidence="3" type="ORF">FC770_07885</name>
</gene>
<keyword evidence="2" id="KW-1133">Transmembrane helix</keyword>
<protein>
    <submittedName>
        <fullName evidence="3">DUF3099 domain-containing protein</fullName>
    </submittedName>
</protein>
<evidence type="ECO:0000256" key="2">
    <source>
        <dbReference type="SAM" id="Phobius"/>
    </source>
</evidence>
<dbReference type="InterPro" id="IPR021449">
    <property type="entry name" value="DUF3099"/>
</dbReference>
<proteinExistence type="predicted"/>
<evidence type="ECO:0000313" key="3">
    <source>
        <dbReference type="EMBL" id="TKI62316.1"/>
    </source>
</evidence>
<keyword evidence="2" id="KW-0472">Membrane</keyword>